<name>A0A223MAJ3_MESHO</name>
<sequence>MPFVFGCFLSNGLISKSELSKKESNVFNFIIKENEKNLTRFTATLVKKTNNNLTFVSTYGLLNSIKHKRQR</sequence>
<evidence type="ECO:0000313" key="2">
    <source>
        <dbReference type="Proteomes" id="UP000215452"/>
    </source>
</evidence>
<dbReference type="Proteomes" id="UP000215452">
    <property type="component" value="Chromosome"/>
</dbReference>
<reference evidence="1 2" key="1">
    <citation type="submission" date="2017-08" db="EMBL/GenBank/DDBJ databases">
        <title>The complete genome sequence of a Mycoplasma hyopneumoniae isolate in Korea.</title>
        <authorList>
            <person name="Han J."/>
            <person name="Lee N."/>
        </authorList>
    </citation>
    <scope>NUCLEOTIDE SEQUENCE [LARGE SCALE GENOMIC DNA]</scope>
    <source>
        <strain evidence="1 2">KM014</strain>
    </source>
</reference>
<protein>
    <submittedName>
        <fullName evidence="1">Uncharacterized protein</fullName>
    </submittedName>
</protein>
<organism evidence="1 2">
    <name type="scientific">Mesomycoplasma hyopneumoniae</name>
    <name type="common">Mycoplasma hyopneumoniae</name>
    <dbReference type="NCBI Taxonomy" id="2099"/>
    <lineage>
        <taxon>Bacteria</taxon>
        <taxon>Bacillati</taxon>
        <taxon>Mycoplasmatota</taxon>
        <taxon>Mycoplasmoidales</taxon>
        <taxon>Metamycoplasmataceae</taxon>
        <taxon>Mesomycoplasma</taxon>
    </lineage>
</organism>
<gene>
    <name evidence="1" type="ORF">CIB43_00585</name>
</gene>
<dbReference type="AlphaFoldDB" id="A0A223MAJ3"/>
<accession>A0A223MAJ3</accession>
<evidence type="ECO:0000313" key="1">
    <source>
        <dbReference type="EMBL" id="ASU14476.1"/>
    </source>
</evidence>
<proteinExistence type="predicted"/>
<dbReference type="EMBL" id="CP022714">
    <property type="protein sequence ID" value="ASU14476.1"/>
    <property type="molecule type" value="Genomic_DNA"/>
</dbReference>